<dbReference type="SFLD" id="SFLDS00003">
    <property type="entry name" value="Haloacid_Dehalogenase"/>
    <property type="match status" value="1"/>
</dbReference>
<name>A0A8J2ZTV3_9BACL</name>
<dbReference type="InterPro" id="IPR023198">
    <property type="entry name" value="PGP-like_dom2"/>
</dbReference>
<dbReference type="InterPro" id="IPR023214">
    <property type="entry name" value="HAD_sf"/>
</dbReference>
<reference evidence="1" key="2">
    <citation type="submission" date="2020-09" db="EMBL/GenBank/DDBJ databases">
        <authorList>
            <person name="Sun Q."/>
            <person name="Zhou Y."/>
        </authorList>
    </citation>
    <scope>NUCLEOTIDE SEQUENCE</scope>
    <source>
        <strain evidence="1">CGMCC 1.12777</strain>
    </source>
</reference>
<dbReference type="Gene3D" id="1.10.150.240">
    <property type="entry name" value="Putative phosphatase, domain 2"/>
    <property type="match status" value="1"/>
</dbReference>
<dbReference type="FunFam" id="3.40.50.1000:FF:000022">
    <property type="entry name" value="Phosphoglycolate phosphatase"/>
    <property type="match status" value="1"/>
</dbReference>
<dbReference type="SUPFAM" id="SSF56784">
    <property type="entry name" value="HAD-like"/>
    <property type="match status" value="1"/>
</dbReference>
<accession>A0A8J2ZTV3</accession>
<proteinExistence type="predicted"/>
<dbReference type="SFLD" id="SFLDG01129">
    <property type="entry name" value="C1.5:_HAD__Beta-PGM__Phosphata"/>
    <property type="match status" value="1"/>
</dbReference>
<evidence type="ECO:0000313" key="1">
    <source>
        <dbReference type="EMBL" id="GGH77405.1"/>
    </source>
</evidence>
<dbReference type="GO" id="GO:0004713">
    <property type="term" value="F:protein tyrosine kinase activity"/>
    <property type="evidence" value="ECO:0007669"/>
    <property type="project" value="TreeGrafter"/>
</dbReference>
<dbReference type="InterPro" id="IPR050155">
    <property type="entry name" value="HAD-like_hydrolase_sf"/>
</dbReference>
<dbReference type="EMBL" id="BMFV01000004">
    <property type="protein sequence ID" value="GGH77405.1"/>
    <property type="molecule type" value="Genomic_DNA"/>
</dbReference>
<keyword evidence="2" id="KW-1185">Reference proteome</keyword>
<dbReference type="InterPro" id="IPR036412">
    <property type="entry name" value="HAD-like_sf"/>
</dbReference>
<comment type="caution">
    <text evidence="1">The sequence shown here is derived from an EMBL/GenBank/DDBJ whole genome shotgun (WGS) entry which is preliminary data.</text>
</comment>
<organism evidence="1 2">
    <name type="scientific">Pullulanibacillus pueri</name>
    <dbReference type="NCBI Taxonomy" id="1437324"/>
    <lineage>
        <taxon>Bacteria</taxon>
        <taxon>Bacillati</taxon>
        <taxon>Bacillota</taxon>
        <taxon>Bacilli</taxon>
        <taxon>Bacillales</taxon>
        <taxon>Sporolactobacillaceae</taxon>
        <taxon>Pullulanibacillus</taxon>
    </lineage>
</organism>
<reference evidence="1" key="1">
    <citation type="journal article" date="2014" name="Int. J. Syst. Evol. Microbiol.">
        <title>Complete genome sequence of Corynebacterium casei LMG S-19264T (=DSM 44701T), isolated from a smear-ripened cheese.</title>
        <authorList>
            <consortium name="US DOE Joint Genome Institute (JGI-PGF)"/>
            <person name="Walter F."/>
            <person name="Albersmeier A."/>
            <person name="Kalinowski J."/>
            <person name="Ruckert C."/>
        </authorList>
    </citation>
    <scope>NUCLEOTIDE SEQUENCE</scope>
    <source>
        <strain evidence="1">CGMCC 1.12777</strain>
    </source>
</reference>
<dbReference type="GO" id="GO:0005829">
    <property type="term" value="C:cytosol"/>
    <property type="evidence" value="ECO:0007669"/>
    <property type="project" value="TreeGrafter"/>
</dbReference>
<dbReference type="Proteomes" id="UP000656813">
    <property type="component" value="Unassembled WGS sequence"/>
</dbReference>
<dbReference type="InterPro" id="IPR041492">
    <property type="entry name" value="HAD_2"/>
</dbReference>
<sequence>MGKYKVILFDLDGTLSDPKVGITQSVQYALREMGIIEPNLDKLDCFIGPPLQDSFAEYYDFDEVQTLKAIDLYRERFKEKGMFENKLYPGIPLLLKSLKEEGVTLVVATSKLTIFAEQILKYFNIDHYFQLIVGSHLDGTRSSKTEIIQYILKKYKQYDLDQFIMIGDRKFDMIGANRTKIDSVGVTYGYGSYEELSQNKPTYIAKNVNQLKDILMSVKAY</sequence>
<dbReference type="PANTHER" id="PTHR43434:SF20">
    <property type="entry name" value="5'-NUCLEOTIDASE"/>
    <property type="match status" value="1"/>
</dbReference>
<dbReference type="CDD" id="cd04302">
    <property type="entry name" value="HAD_5NT"/>
    <property type="match status" value="1"/>
</dbReference>
<dbReference type="Pfam" id="PF13419">
    <property type="entry name" value="HAD_2"/>
    <property type="match status" value="1"/>
</dbReference>
<dbReference type="PANTHER" id="PTHR43434">
    <property type="entry name" value="PHOSPHOGLYCOLATE PHOSPHATASE"/>
    <property type="match status" value="1"/>
</dbReference>
<protein>
    <submittedName>
        <fullName evidence="1">Phosphoglycolate phosphatase</fullName>
    </submittedName>
</protein>
<dbReference type="SFLD" id="SFLDG01135">
    <property type="entry name" value="C1.5.6:_HAD__Beta-PGM__Phospha"/>
    <property type="match status" value="1"/>
</dbReference>
<dbReference type="Gene3D" id="3.40.50.1000">
    <property type="entry name" value="HAD superfamily/HAD-like"/>
    <property type="match status" value="1"/>
</dbReference>
<dbReference type="AlphaFoldDB" id="A0A8J2ZTV3"/>
<gene>
    <name evidence="1" type="ORF">GCM10007096_09260</name>
</gene>
<evidence type="ECO:0000313" key="2">
    <source>
        <dbReference type="Proteomes" id="UP000656813"/>
    </source>
</evidence>
<dbReference type="RefSeq" id="WP_188496219.1">
    <property type="nucleotide sequence ID" value="NZ_BMFV01000004.1"/>
</dbReference>